<dbReference type="Proteomes" id="UP000557307">
    <property type="component" value="Unassembled WGS sequence"/>
</dbReference>
<reference evidence="1 2" key="1">
    <citation type="submission" date="2020-08" db="EMBL/GenBank/DDBJ databases">
        <title>Genomic Encyclopedia of Type Strains, Phase IV (KMG-IV): sequencing the most valuable type-strain genomes for metagenomic binning, comparative biology and taxonomic classification.</title>
        <authorList>
            <person name="Goeker M."/>
        </authorList>
    </citation>
    <scope>NUCLEOTIDE SEQUENCE [LARGE SCALE GENOMIC DNA]</scope>
    <source>
        <strain evidence="1 2">DSM 105074</strain>
    </source>
</reference>
<keyword evidence="2" id="KW-1185">Reference proteome</keyword>
<accession>A0A840TDJ3</accession>
<dbReference type="RefSeq" id="WP_184169841.1">
    <property type="nucleotide sequence ID" value="NZ_JACHGF010000001.1"/>
</dbReference>
<comment type="caution">
    <text evidence="1">The sequence shown here is derived from an EMBL/GenBank/DDBJ whole genome shotgun (WGS) entry which is preliminary data.</text>
</comment>
<proteinExistence type="predicted"/>
<protein>
    <submittedName>
        <fullName evidence="1">Uncharacterized protein</fullName>
    </submittedName>
</protein>
<organism evidence="1 2">
    <name type="scientific">Rhabdobacter roseus</name>
    <dbReference type="NCBI Taxonomy" id="1655419"/>
    <lineage>
        <taxon>Bacteria</taxon>
        <taxon>Pseudomonadati</taxon>
        <taxon>Bacteroidota</taxon>
        <taxon>Cytophagia</taxon>
        <taxon>Cytophagales</taxon>
        <taxon>Cytophagaceae</taxon>
        <taxon>Rhabdobacter</taxon>
    </lineage>
</organism>
<evidence type="ECO:0000313" key="1">
    <source>
        <dbReference type="EMBL" id="MBB5282176.1"/>
    </source>
</evidence>
<dbReference type="AlphaFoldDB" id="A0A840TDJ3"/>
<name>A0A840TDJ3_9BACT</name>
<gene>
    <name evidence="1" type="ORF">HNQ92_000297</name>
</gene>
<evidence type="ECO:0000313" key="2">
    <source>
        <dbReference type="Proteomes" id="UP000557307"/>
    </source>
</evidence>
<dbReference type="EMBL" id="JACHGF010000001">
    <property type="protein sequence ID" value="MBB5282176.1"/>
    <property type="molecule type" value="Genomic_DNA"/>
</dbReference>
<sequence length="173" mass="19723">MGNYFQELFRPTPGVATPGVATPEALARGLRLGDSLDQVLGQESGTPYHNLTSRVLTYSYPISGRSSLYYNVYYTYDETRSLREISLSLEFDQRADKPGSFKTFEKMLTDIHNYLEVRFGEPETQITKTRAAGDEIYHRWQPADLPGVQILKVLYANPKYGIKRAIRVDFTQV</sequence>